<dbReference type="GO" id="GO:0004073">
    <property type="term" value="F:aspartate-semialdehyde dehydrogenase activity"/>
    <property type="evidence" value="ECO:0007669"/>
    <property type="project" value="UniProtKB-UniRule"/>
</dbReference>
<keyword evidence="8 16" id="KW-0028">Amino-acid biosynthesis</keyword>
<feature type="binding site" evidence="16">
    <location>
        <begin position="41"/>
        <end position="42"/>
    </location>
    <ligand>
        <name>NADP(+)</name>
        <dbReference type="ChEBI" id="CHEBI:58349"/>
    </ligand>
</feature>
<dbReference type="PANTHER" id="PTHR46278:SF2">
    <property type="entry name" value="ASPARTATE-SEMIALDEHYDE DEHYDROGENASE"/>
    <property type="match status" value="1"/>
</dbReference>
<evidence type="ECO:0000256" key="6">
    <source>
        <dbReference type="ARBA" id="ARBA00011738"/>
    </source>
</evidence>
<keyword evidence="10 16" id="KW-0521">NADP</keyword>
<dbReference type="GO" id="GO:0050661">
    <property type="term" value="F:NADP binding"/>
    <property type="evidence" value="ECO:0007669"/>
    <property type="project" value="UniProtKB-UniRule"/>
</dbReference>
<comment type="similarity">
    <text evidence="5 16">Belongs to the aspartate-semialdehyde dehydrogenase family.</text>
</comment>
<dbReference type="CDD" id="cd02316">
    <property type="entry name" value="VcASADH2_like_N"/>
    <property type="match status" value="1"/>
</dbReference>
<evidence type="ECO:0000256" key="12">
    <source>
        <dbReference type="ARBA" id="ARBA00023002"/>
    </source>
</evidence>
<dbReference type="PANTHER" id="PTHR46278">
    <property type="entry name" value="DEHYDROGENASE, PUTATIVE-RELATED"/>
    <property type="match status" value="1"/>
</dbReference>
<keyword evidence="13 16" id="KW-0457">Lysine biosynthesis</keyword>
<comment type="pathway">
    <text evidence="4 16">Amino-acid biosynthesis; L-threonine biosynthesis; L-threonine from L-aspartate: step 2/5.</text>
</comment>
<comment type="pathway">
    <text evidence="2 16">Amino-acid biosynthesis; L-methionine biosynthesis via de novo pathway; L-homoserine from L-aspartate: step 2/3.</text>
</comment>
<keyword evidence="12 16" id="KW-0560">Oxidoreductase</keyword>
<evidence type="ECO:0000256" key="5">
    <source>
        <dbReference type="ARBA" id="ARBA00010584"/>
    </source>
</evidence>
<comment type="caution">
    <text evidence="19">The sequence shown here is derived from an EMBL/GenBank/DDBJ whole genome shotgun (WGS) entry which is preliminary data.</text>
</comment>
<feature type="active site" description="Acyl-thioester intermediate" evidence="16 17">
    <location>
        <position position="130"/>
    </location>
</feature>
<evidence type="ECO:0000256" key="17">
    <source>
        <dbReference type="PIRSR" id="PIRSR000148-1"/>
    </source>
</evidence>
<evidence type="ECO:0000256" key="10">
    <source>
        <dbReference type="ARBA" id="ARBA00022857"/>
    </source>
</evidence>
<dbReference type="Pfam" id="PF02774">
    <property type="entry name" value="Semialdhyde_dhC"/>
    <property type="match status" value="1"/>
</dbReference>
<evidence type="ECO:0000256" key="11">
    <source>
        <dbReference type="ARBA" id="ARBA00022915"/>
    </source>
</evidence>
<dbReference type="InterPro" id="IPR036291">
    <property type="entry name" value="NAD(P)-bd_dom_sf"/>
</dbReference>
<comment type="catalytic activity">
    <reaction evidence="15 16">
        <text>L-aspartate 4-semialdehyde + phosphate + NADP(+) = 4-phospho-L-aspartate + NADPH + H(+)</text>
        <dbReference type="Rhea" id="RHEA:24284"/>
        <dbReference type="ChEBI" id="CHEBI:15378"/>
        <dbReference type="ChEBI" id="CHEBI:43474"/>
        <dbReference type="ChEBI" id="CHEBI:57535"/>
        <dbReference type="ChEBI" id="CHEBI:57783"/>
        <dbReference type="ChEBI" id="CHEBI:58349"/>
        <dbReference type="ChEBI" id="CHEBI:537519"/>
        <dbReference type="EC" id="1.2.1.11"/>
    </reaction>
</comment>
<dbReference type="GO" id="GO:0009089">
    <property type="term" value="P:lysine biosynthetic process via diaminopimelate"/>
    <property type="evidence" value="ECO:0007669"/>
    <property type="project" value="UniProtKB-UniRule"/>
</dbReference>
<evidence type="ECO:0000256" key="3">
    <source>
        <dbReference type="ARBA" id="ARBA00005076"/>
    </source>
</evidence>
<dbReference type="RefSeq" id="WP_151149985.1">
    <property type="nucleotide sequence ID" value="NZ_WAIE01000001.1"/>
</dbReference>
<evidence type="ECO:0000259" key="18">
    <source>
        <dbReference type="SMART" id="SM00859"/>
    </source>
</evidence>
<keyword evidence="14 16" id="KW-0486">Methionine biosynthesis</keyword>
<dbReference type="PROSITE" id="PS01103">
    <property type="entry name" value="ASD"/>
    <property type="match status" value="1"/>
</dbReference>
<dbReference type="CDD" id="cd18131">
    <property type="entry name" value="ASADH_C_bac_euk_like"/>
    <property type="match status" value="1"/>
</dbReference>
<dbReference type="SMART" id="SM00859">
    <property type="entry name" value="Semialdhyde_dh"/>
    <property type="match status" value="1"/>
</dbReference>
<dbReference type="InterPro" id="IPR012280">
    <property type="entry name" value="Semialdhyde_DH_dimer_dom"/>
</dbReference>
<dbReference type="UniPathway" id="UPA00050">
    <property type="reaction ID" value="UER00463"/>
</dbReference>
<comment type="subunit">
    <text evidence="6 16">Homodimer.</text>
</comment>
<comment type="function">
    <text evidence="1 16">Catalyzes the NADPH-dependent formation of L-aspartate-semialdehyde (L-ASA) by the reductive dephosphorylation of L-aspartyl-4-phosphate.</text>
</comment>
<feature type="binding site" evidence="16">
    <location>
        <position position="236"/>
    </location>
    <ligand>
        <name>substrate</name>
    </ligand>
</feature>
<dbReference type="SUPFAM" id="SSF55347">
    <property type="entry name" value="Glyceraldehyde-3-phosphate dehydrogenase-like, C-terminal domain"/>
    <property type="match status" value="1"/>
</dbReference>
<evidence type="ECO:0000256" key="9">
    <source>
        <dbReference type="ARBA" id="ARBA00022697"/>
    </source>
</evidence>
<dbReference type="InterPro" id="IPR000319">
    <property type="entry name" value="Asp-semialdehyde_DH_CS"/>
</dbReference>
<dbReference type="GO" id="GO:0019877">
    <property type="term" value="P:diaminopimelate biosynthetic process"/>
    <property type="evidence" value="ECO:0007669"/>
    <property type="project" value="UniProtKB-UniRule"/>
</dbReference>
<evidence type="ECO:0000256" key="4">
    <source>
        <dbReference type="ARBA" id="ARBA00005097"/>
    </source>
</evidence>
<dbReference type="UniPathway" id="UPA00034">
    <property type="reaction ID" value="UER00016"/>
</dbReference>
<dbReference type="InterPro" id="IPR012080">
    <property type="entry name" value="Asp_semialdehyde_DH"/>
</dbReference>
<accession>A0A6N6N606</accession>
<protein>
    <recommendedName>
        <fullName evidence="7 16">Aspartate-semialdehyde dehydrogenase</fullName>
        <shortName evidence="16">ASA dehydrogenase</shortName>
        <shortName evidence="16">ASADH</shortName>
        <ecNumber evidence="7 16">1.2.1.11</ecNumber>
    </recommendedName>
    <alternativeName>
        <fullName evidence="16">Aspartate-beta-semialdehyde dehydrogenase</fullName>
    </alternativeName>
</protein>
<dbReference type="GO" id="GO:0009088">
    <property type="term" value="P:threonine biosynthetic process"/>
    <property type="evidence" value="ECO:0007669"/>
    <property type="project" value="UniProtKB-UniRule"/>
</dbReference>
<keyword evidence="9 16" id="KW-0791">Threonine biosynthesis</keyword>
<comment type="pathway">
    <text evidence="3 16">Amino-acid biosynthesis; L-lysine biosynthesis via DAP pathway; (S)-tetrahydrodipicolinate from L-aspartate: step 2/4.</text>
</comment>
<keyword evidence="11 16" id="KW-0220">Diaminopimelate biosynthesis</keyword>
<feature type="binding site" evidence="16">
    <location>
        <position position="101"/>
    </location>
    <ligand>
        <name>phosphate</name>
        <dbReference type="ChEBI" id="CHEBI:43474"/>
    </ligand>
</feature>
<dbReference type="HAMAP" id="MF_02121">
    <property type="entry name" value="ASADH"/>
    <property type="match status" value="1"/>
</dbReference>
<feature type="domain" description="Semialdehyde dehydrogenase NAD-binding" evidence="18">
    <location>
        <begin position="6"/>
        <end position="121"/>
    </location>
</feature>
<evidence type="ECO:0000313" key="20">
    <source>
        <dbReference type="Proteomes" id="UP000438699"/>
    </source>
</evidence>
<dbReference type="Gene3D" id="3.30.360.10">
    <property type="entry name" value="Dihydrodipicolinate Reductase, domain 2"/>
    <property type="match status" value="1"/>
</dbReference>
<comment type="caution">
    <text evidence="16">Lacks conserved residue(s) required for the propagation of feature annotation.</text>
</comment>
<proteinExistence type="inferred from homology"/>
<dbReference type="EMBL" id="WAIE01000001">
    <property type="protein sequence ID" value="KAB1443612.1"/>
    <property type="molecule type" value="Genomic_DNA"/>
</dbReference>
<dbReference type="GO" id="GO:0009097">
    <property type="term" value="P:isoleucine biosynthetic process"/>
    <property type="evidence" value="ECO:0007669"/>
    <property type="project" value="UniProtKB-UniRule"/>
</dbReference>
<dbReference type="GO" id="GO:0051287">
    <property type="term" value="F:NAD binding"/>
    <property type="evidence" value="ECO:0007669"/>
    <property type="project" value="InterPro"/>
</dbReference>
<evidence type="ECO:0000256" key="1">
    <source>
        <dbReference type="ARBA" id="ARBA00002492"/>
    </source>
</evidence>
<feature type="active site" description="Proton acceptor" evidence="16 17">
    <location>
        <position position="243"/>
    </location>
</feature>
<dbReference type="InterPro" id="IPR005986">
    <property type="entry name" value="Asp_semialdehyde_DH_beta"/>
</dbReference>
<organism evidence="19 20">
    <name type="scientific">Pseudodesulfovibrio senegalensis</name>
    <dbReference type="NCBI Taxonomy" id="1721087"/>
    <lineage>
        <taxon>Bacteria</taxon>
        <taxon>Pseudomonadati</taxon>
        <taxon>Thermodesulfobacteriota</taxon>
        <taxon>Desulfovibrionia</taxon>
        <taxon>Desulfovibrionales</taxon>
        <taxon>Desulfovibrionaceae</taxon>
    </lineage>
</organism>
<dbReference type="SUPFAM" id="SSF51735">
    <property type="entry name" value="NAD(P)-binding Rossmann-fold domains"/>
    <property type="match status" value="1"/>
</dbReference>
<feature type="binding site" evidence="16">
    <location>
        <position position="157"/>
    </location>
    <ligand>
        <name>substrate</name>
    </ligand>
</feature>
<dbReference type="Proteomes" id="UP000438699">
    <property type="component" value="Unassembled WGS sequence"/>
</dbReference>
<name>A0A6N6N606_9BACT</name>
<dbReference type="UniPathway" id="UPA00051">
    <property type="reaction ID" value="UER00464"/>
</dbReference>
<dbReference type="InterPro" id="IPR000534">
    <property type="entry name" value="Semialdehyde_DH_NAD-bd"/>
</dbReference>
<dbReference type="GO" id="GO:0046983">
    <property type="term" value="F:protein dimerization activity"/>
    <property type="evidence" value="ECO:0007669"/>
    <property type="project" value="InterPro"/>
</dbReference>
<evidence type="ECO:0000256" key="2">
    <source>
        <dbReference type="ARBA" id="ARBA00005021"/>
    </source>
</evidence>
<dbReference type="NCBIfam" id="TIGR01296">
    <property type="entry name" value="asd_B"/>
    <property type="match status" value="1"/>
</dbReference>
<evidence type="ECO:0000256" key="16">
    <source>
        <dbReference type="HAMAP-Rule" id="MF_02121"/>
    </source>
</evidence>
<dbReference type="GO" id="GO:0071266">
    <property type="term" value="P:'de novo' L-methionine biosynthetic process"/>
    <property type="evidence" value="ECO:0007669"/>
    <property type="project" value="UniProtKB-UniRule"/>
</dbReference>
<sequence>MSKMYRVAVCGATGAVGREMLKVLEQRDFPCSEVIPMASARSAGSKVEFRGEELTVVEMKDDSFAGIDIALFSAGGSPSKHFAPLAAKAGCVVVDNSSAWRMDPESPLVVPEVNPHDLDWHKGIIANPNCSTIQMVVALQPIHEKARIKRVIVSTYQAVSGTGHKAIAELENQVARLMNGQPVVADVYPHQIAFNCLPHIDVFLENGYTKEEMKMVNETVKIMGDETIKVSATCVRVPVFYGHSESVNIETEEKLSVEECRTILAAAPGVTVVDYPEKLAYPMAIDAAGEDDTFVGRIREDETCENALNMWIVSDNIRKGAALNTVQIAENLIERDLVRVP</sequence>
<evidence type="ECO:0000256" key="15">
    <source>
        <dbReference type="ARBA" id="ARBA00047891"/>
    </source>
</evidence>
<evidence type="ECO:0000256" key="7">
    <source>
        <dbReference type="ARBA" id="ARBA00013120"/>
    </source>
</evidence>
<evidence type="ECO:0000256" key="8">
    <source>
        <dbReference type="ARBA" id="ARBA00022605"/>
    </source>
</evidence>
<dbReference type="PIRSF" id="PIRSF000148">
    <property type="entry name" value="ASA_dh"/>
    <property type="match status" value="1"/>
</dbReference>
<reference evidence="19 20" key="1">
    <citation type="journal article" date="2017" name="Int. J. Syst. Evol. Microbiol.">
        <title>Desulfovibrio senegalensis sp. nov., a mesophilic sulfate reducer isolated from marine sediment.</title>
        <authorList>
            <person name="Thioye A."/>
            <person name="Gam Z.B.A."/>
            <person name="Mbengue M."/>
            <person name="Cayol J.L."/>
            <person name="Joseph-Bartoli M."/>
            <person name="Toure-Kane C."/>
            <person name="Labat M."/>
        </authorList>
    </citation>
    <scope>NUCLEOTIDE SEQUENCE [LARGE SCALE GENOMIC DNA]</scope>
    <source>
        <strain evidence="19 20">DSM 101509</strain>
    </source>
</reference>
<dbReference type="AlphaFoldDB" id="A0A6N6N606"/>
<evidence type="ECO:0000256" key="14">
    <source>
        <dbReference type="ARBA" id="ARBA00023167"/>
    </source>
</evidence>
<dbReference type="Gene3D" id="3.40.50.720">
    <property type="entry name" value="NAD(P)-binding Rossmann-like Domain"/>
    <property type="match status" value="1"/>
</dbReference>
<feature type="binding site" evidence="16">
    <location>
        <begin position="13"/>
        <end position="16"/>
    </location>
    <ligand>
        <name>NADP(+)</name>
        <dbReference type="ChEBI" id="CHEBI:58349"/>
    </ligand>
</feature>
<gene>
    <name evidence="16" type="primary">asd</name>
    <name evidence="19" type="ORF">F8A88_05065</name>
</gene>
<dbReference type="OrthoDB" id="9805684at2"/>
<dbReference type="Pfam" id="PF01118">
    <property type="entry name" value="Semialdhyde_dh"/>
    <property type="match status" value="1"/>
</dbReference>
<keyword evidence="20" id="KW-1185">Reference proteome</keyword>
<evidence type="ECO:0000256" key="13">
    <source>
        <dbReference type="ARBA" id="ARBA00023154"/>
    </source>
</evidence>
<feature type="binding site" evidence="16">
    <location>
        <position position="316"/>
    </location>
    <ligand>
        <name>NADP(+)</name>
        <dbReference type="ChEBI" id="CHEBI:58349"/>
    </ligand>
</feature>
<evidence type="ECO:0000313" key="19">
    <source>
        <dbReference type="EMBL" id="KAB1443612.1"/>
    </source>
</evidence>
<dbReference type="EC" id="1.2.1.11" evidence="7 16"/>
<feature type="binding site" evidence="16">
    <location>
        <begin position="160"/>
        <end position="161"/>
    </location>
    <ligand>
        <name>NADP(+)</name>
        <dbReference type="ChEBI" id="CHEBI:58349"/>
    </ligand>
</feature>
<dbReference type="NCBIfam" id="NF011456">
    <property type="entry name" value="PRK14874.1"/>
    <property type="match status" value="1"/>
</dbReference>